<protein>
    <submittedName>
        <fullName evidence="2">Lytic transglycosylase domain-containing protein</fullName>
    </submittedName>
</protein>
<dbReference type="PANTHER" id="PTHR37423">
    <property type="entry name" value="SOLUBLE LYTIC MUREIN TRANSGLYCOSYLASE-RELATED"/>
    <property type="match status" value="1"/>
</dbReference>
<accession>A0ABY8EEQ2</accession>
<dbReference type="Gene3D" id="1.10.530.10">
    <property type="match status" value="1"/>
</dbReference>
<gene>
    <name evidence="2" type="ORF">P4S50_04925</name>
</gene>
<evidence type="ECO:0000313" key="2">
    <source>
        <dbReference type="EMBL" id="WFD11422.1"/>
    </source>
</evidence>
<name>A0ABY8EEQ2_9FIRM</name>
<dbReference type="SUPFAM" id="SSF53955">
    <property type="entry name" value="Lysozyme-like"/>
    <property type="match status" value="1"/>
</dbReference>
<dbReference type="EMBL" id="CP120733">
    <property type="protein sequence ID" value="WFD11422.1"/>
    <property type="molecule type" value="Genomic_DNA"/>
</dbReference>
<dbReference type="PANTHER" id="PTHR37423:SF2">
    <property type="entry name" value="MEMBRANE-BOUND LYTIC MUREIN TRANSGLYCOSYLASE C"/>
    <property type="match status" value="1"/>
</dbReference>
<proteinExistence type="predicted"/>
<dbReference type="Pfam" id="PF01464">
    <property type="entry name" value="SLT"/>
    <property type="match status" value="1"/>
</dbReference>
<sequence>MIKKKYFIICAIILIAGLTFGVNRCLKIVYPTHYEEYVMKYSKEYDIDPYLVFSIMKVESKFFPYAESNREARGLMQISNITQLWAEDELQMGDINIFNPETNIQIGCWYISKLFKQFDDKDLVIAAYNGGSGNVDKWLKDQRYSRNGINLDTIPFKETSDYVNKVNKYYKRYKAIYEK</sequence>
<feature type="domain" description="Transglycosylase SLT" evidence="1">
    <location>
        <begin position="37"/>
        <end position="143"/>
    </location>
</feature>
<dbReference type="CDD" id="cd16896">
    <property type="entry name" value="LT_Slt70-like"/>
    <property type="match status" value="1"/>
</dbReference>
<dbReference type="InterPro" id="IPR008258">
    <property type="entry name" value="Transglycosylase_SLT_dom_1"/>
</dbReference>
<evidence type="ECO:0000259" key="1">
    <source>
        <dbReference type="Pfam" id="PF01464"/>
    </source>
</evidence>
<reference evidence="2 3" key="1">
    <citation type="submission" date="2023-03" db="EMBL/GenBank/DDBJ databases">
        <title>Complete genome sequence of Tepidibacter sp. SWIR-1, isolated from a deep-sea hydrothermal vent.</title>
        <authorList>
            <person name="Li X."/>
        </authorList>
    </citation>
    <scope>NUCLEOTIDE SEQUENCE [LARGE SCALE GENOMIC DNA]</scope>
    <source>
        <strain evidence="2 3">SWIR-1</strain>
    </source>
</reference>
<organism evidence="2 3">
    <name type="scientific">Tepidibacter hydrothermalis</name>
    <dbReference type="NCBI Taxonomy" id="3036126"/>
    <lineage>
        <taxon>Bacteria</taxon>
        <taxon>Bacillati</taxon>
        <taxon>Bacillota</taxon>
        <taxon>Clostridia</taxon>
        <taxon>Peptostreptococcales</taxon>
        <taxon>Peptostreptococcaceae</taxon>
        <taxon>Tepidibacter</taxon>
    </lineage>
</organism>
<dbReference type="Proteomes" id="UP001222800">
    <property type="component" value="Chromosome"/>
</dbReference>
<dbReference type="RefSeq" id="WP_277733473.1">
    <property type="nucleotide sequence ID" value="NZ_CP120733.1"/>
</dbReference>
<evidence type="ECO:0000313" key="3">
    <source>
        <dbReference type="Proteomes" id="UP001222800"/>
    </source>
</evidence>
<keyword evidence="3" id="KW-1185">Reference proteome</keyword>
<dbReference type="InterPro" id="IPR023346">
    <property type="entry name" value="Lysozyme-like_dom_sf"/>
</dbReference>